<feature type="region of interest" description="Disordered" evidence="1">
    <location>
        <begin position="141"/>
        <end position="178"/>
    </location>
</feature>
<organism evidence="2 3">
    <name type="scientific">Cylicostephanus goldi</name>
    <name type="common">Nematode worm</name>
    <dbReference type="NCBI Taxonomy" id="71465"/>
    <lineage>
        <taxon>Eukaryota</taxon>
        <taxon>Metazoa</taxon>
        <taxon>Ecdysozoa</taxon>
        <taxon>Nematoda</taxon>
        <taxon>Chromadorea</taxon>
        <taxon>Rhabditida</taxon>
        <taxon>Rhabditina</taxon>
        <taxon>Rhabditomorpha</taxon>
        <taxon>Strongyloidea</taxon>
        <taxon>Strongylidae</taxon>
        <taxon>Cylicostephanus</taxon>
    </lineage>
</organism>
<dbReference type="EMBL" id="UYRV01002815">
    <property type="protein sequence ID" value="VDK49285.1"/>
    <property type="molecule type" value="Genomic_DNA"/>
</dbReference>
<evidence type="ECO:0000313" key="2">
    <source>
        <dbReference type="EMBL" id="VDK49285.1"/>
    </source>
</evidence>
<proteinExistence type="predicted"/>
<dbReference type="Proteomes" id="UP000271889">
    <property type="component" value="Unassembled WGS sequence"/>
</dbReference>
<dbReference type="AlphaFoldDB" id="A0A3P6R7B9"/>
<dbReference type="OrthoDB" id="5871055at2759"/>
<reference evidence="2 3" key="1">
    <citation type="submission" date="2018-11" db="EMBL/GenBank/DDBJ databases">
        <authorList>
            <consortium name="Pathogen Informatics"/>
        </authorList>
    </citation>
    <scope>NUCLEOTIDE SEQUENCE [LARGE SCALE GENOMIC DNA]</scope>
</reference>
<evidence type="ECO:0000313" key="3">
    <source>
        <dbReference type="Proteomes" id="UP000271889"/>
    </source>
</evidence>
<gene>
    <name evidence="2" type="ORF">CGOC_LOCUS1490</name>
</gene>
<evidence type="ECO:0000256" key="1">
    <source>
        <dbReference type="SAM" id="MobiDB-lite"/>
    </source>
</evidence>
<keyword evidence="3" id="KW-1185">Reference proteome</keyword>
<protein>
    <submittedName>
        <fullName evidence="2">Uncharacterized protein</fullName>
    </submittedName>
</protein>
<sequence length="178" mass="20920">MAARSTLSEATRSILDELSESAKEKVPRDVYTQLMSGFLQGKFQKQGTSCLRRIRIAEFTSIVAKTTGYSNEDKEKVKDMYARYQKQEKDFEKQRKKGSKTVYDQQQFVEESAKEFLRQQEMRYKFFHDKHRNWFAMFPSSAKPQNNNVNELDNRENGNRNSRMLPENDLVGFNCDNS</sequence>
<accession>A0A3P6R7B9</accession>
<name>A0A3P6R7B9_CYLGO</name>